<feature type="compositionally biased region" description="Basic residues" evidence="1">
    <location>
        <begin position="84"/>
        <end position="98"/>
    </location>
</feature>
<dbReference type="InterPro" id="IPR012866">
    <property type="entry name" value="DUF1644"/>
</dbReference>
<reference evidence="2" key="2">
    <citation type="submission" date="2018-10" db="UniProtKB">
        <authorList>
            <consortium name="EnsemblPlants"/>
        </authorList>
    </citation>
    <scope>IDENTIFICATION</scope>
</reference>
<reference evidence="2" key="1">
    <citation type="submission" date="2018-08" db="EMBL/GenBank/DDBJ databases">
        <authorList>
            <person name="Rossello M."/>
        </authorList>
    </citation>
    <scope>NUCLEOTIDE SEQUENCE [LARGE SCALE GENOMIC DNA]</scope>
    <source>
        <strain evidence="2">cv. Chinese Spring</strain>
    </source>
</reference>
<feature type="compositionally biased region" description="Polar residues" evidence="1">
    <location>
        <begin position="231"/>
        <end position="241"/>
    </location>
</feature>
<dbReference type="Pfam" id="PF07800">
    <property type="entry name" value="DUF1644"/>
    <property type="match status" value="1"/>
</dbReference>
<evidence type="ECO:0000313" key="2">
    <source>
        <dbReference type="EnsemblPlants" id="TraesCS2B02G010300.1"/>
    </source>
</evidence>
<dbReference type="Gramene" id="TraesNOR2B03G00833700.2">
    <property type="protein sequence ID" value="TraesNOR2B03G00833700.2"/>
    <property type="gene ID" value="TraesNOR2B03G00833700"/>
</dbReference>
<dbReference type="PANTHER" id="PTHR31197">
    <property type="entry name" value="OS01G0612600 PROTEIN"/>
    <property type="match status" value="1"/>
</dbReference>
<name>A0A3B6BWT8_WHEAT</name>
<dbReference type="Gramene" id="TraesCLE_scaffold_009709_01G000400.1">
    <property type="protein sequence ID" value="TraesCLE_scaffold_009709_01G000400.1"/>
    <property type="gene ID" value="TraesCLE_scaffold_009709_01G000400"/>
</dbReference>
<dbReference type="Gramene" id="TraesWEE_scaffold_035886_01G000400.1">
    <property type="protein sequence ID" value="TraesWEE_scaffold_035886_01G000400.1"/>
    <property type="gene ID" value="TraesWEE_scaffold_035886_01G000400"/>
</dbReference>
<dbReference type="Gramene" id="TraesRN2B0100028200.1">
    <property type="protein sequence ID" value="TraesRN2B0100028200.1"/>
    <property type="gene ID" value="TraesRN2B0100028200"/>
</dbReference>
<feature type="compositionally biased region" description="Acidic residues" evidence="1">
    <location>
        <begin position="480"/>
        <end position="494"/>
    </location>
</feature>
<sequence length="514" mass="58049">MTYKSWNFSKGSKIKIVAFGIEQKPPSPEQRKDGAFLSLLFPSPLSLCRVVRVLTYPDLQSNPIQSNPIRPPRRGLASPPATPRPRRRPRPSPHRRLRPQPPGRLLFEDRRRSLSRALSAKVSESRIACLGVLQGSAQNSMSKMPNPEKKLLRMPSADAEMAALHKEWDDARCPICMDHPHNAVLLLCSSHDKGCRSYICDTSYRHSNCLDRFRKMKVNRMDSSSQPSSSLPGDTSNQNVSERSRLGPSRGSPRLLIDVPEFRENLSHEHVRSPAAVSGQQEGTNYNQGPVTLEALMGQVTGQVESAEASNSNELMCPLCRGAVKGWEIIKDARQYLDEKPRSCSREACAFSGTYGALRRHARRVHPTTRPADVDPSRRRAWHRLENQREYGDIMSAIRSAMPGSVVLGDYVIEGGPSADEREDGGPSDRSGSLLTTFFLFHMMNSGPLRSGDEPRASSRALRRQRRRYLWGENLLGLQYDDDDDDEDEDSLDEEVQRPRTRRRFVRSRSEERR</sequence>
<evidence type="ECO:0000313" key="3">
    <source>
        <dbReference type="Proteomes" id="UP000019116"/>
    </source>
</evidence>
<dbReference type="GeneID" id="123043083"/>
<dbReference type="RefSeq" id="XP_044321367.1">
    <property type="nucleotide sequence ID" value="XM_044465432.1"/>
</dbReference>
<protein>
    <submittedName>
        <fullName evidence="2">Uncharacterized protein</fullName>
    </submittedName>
</protein>
<feature type="region of interest" description="Disordered" evidence="1">
    <location>
        <begin position="478"/>
        <end position="514"/>
    </location>
</feature>
<keyword evidence="3" id="KW-1185">Reference proteome</keyword>
<accession>A0A3B6BWT8</accession>
<dbReference type="GO" id="GO:0005634">
    <property type="term" value="C:nucleus"/>
    <property type="evidence" value="ECO:0000318"/>
    <property type="project" value="GO_Central"/>
</dbReference>
<feature type="region of interest" description="Disordered" evidence="1">
    <location>
        <begin position="61"/>
        <end position="110"/>
    </location>
</feature>
<dbReference type="PaxDb" id="4565-Traes_2BS_BD243EA04.2"/>
<dbReference type="EnsemblPlants" id="TraesCS2B02G010300.1">
    <property type="protein sequence ID" value="TraesCS2B02G010300.1"/>
    <property type="gene ID" value="TraesCS2B02G010300"/>
</dbReference>
<gene>
    <name evidence="2" type="primary">LOC123043083</name>
</gene>
<dbReference type="AlphaFoldDB" id="A0A3B6BWT8"/>
<organism evidence="2">
    <name type="scientific">Triticum aestivum</name>
    <name type="common">Wheat</name>
    <dbReference type="NCBI Taxonomy" id="4565"/>
    <lineage>
        <taxon>Eukaryota</taxon>
        <taxon>Viridiplantae</taxon>
        <taxon>Streptophyta</taxon>
        <taxon>Embryophyta</taxon>
        <taxon>Tracheophyta</taxon>
        <taxon>Spermatophyta</taxon>
        <taxon>Magnoliopsida</taxon>
        <taxon>Liliopsida</taxon>
        <taxon>Poales</taxon>
        <taxon>Poaceae</taxon>
        <taxon>BOP clade</taxon>
        <taxon>Pooideae</taxon>
        <taxon>Triticodae</taxon>
        <taxon>Triticeae</taxon>
        <taxon>Triticinae</taxon>
        <taxon>Triticum</taxon>
    </lineage>
</organism>
<feature type="region of interest" description="Disordered" evidence="1">
    <location>
        <begin position="220"/>
        <end position="254"/>
    </location>
</feature>
<dbReference type="Gramene" id="TraesCS2B03G0030500.1">
    <property type="protein sequence ID" value="TraesCS2B03G0030500.1.CDS"/>
    <property type="gene ID" value="TraesCS2B03G0030500"/>
</dbReference>
<evidence type="ECO:0000256" key="1">
    <source>
        <dbReference type="SAM" id="MobiDB-lite"/>
    </source>
</evidence>
<dbReference type="OMA" id="WRNTHRR"/>
<dbReference type="PANTHER" id="PTHR31197:SF2">
    <property type="entry name" value="C2H2-TYPE DOMAIN-CONTAINING PROTEIN"/>
    <property type="match status" value="1"/>
</dbReference>
<dbReference type="Proteomes" id="UP000019116">
    <property type="component" value="Chromosome 2B"/>
</dbReference>
<dbReference type="Gramene" id="TraesCS2B02G010300.1">
    <property type="protein sequence ID" value="TraesCS2B02G010300.1"/>
    <property type="gene ID" value="TraesCS2B02G010300"/>
</dbReference>
<dbReference type="GO" id="GO:0003700">
    <property type="term" value="F:DNA-binding transcription factor activity"/>
    <property type="evidence" value="ECO:0000318"/>
    <property type="project" value="GO_Central"/>
</dbReference>
<proteinExistence type="predicted"/>
<dbReference type="OrthoDB" id="1921166at2759"/>